<dbReference type="InterPro" id="IPR036291">
    <property type="entry name" value="NAD(P)-bd_dom_sf"/>
</dbReference>
<evidence type="ECO:0000313" key="2">
    <source>
        <dbReference type="EMBL" id="KRL18322.1"/>
    </source>
</evidence>
<dbReference type="Pfam" id="PF13460">
    <property type="entry name" value="NAD_binding_10"/>
    <property type="match status" value="1"/>
</dbReference>
<protein>
    <recommendedName>
        <fullName evidence="1">NAD(P)-binding domain-containing protein</fullName>
    </recommendedName>
</protein>
<dbReference type="InterPro" id="IPR016040">
    <property type="entry name" value="NAD(P)-bd_dom"/>
</dbReference>
<dbReference type="PANTHER" id="PTHR43355">
    <property type="entry name" value="FLAVIN REDUCTASE (NADPH)"/>
    <property type="match status" value="1"/>
</dbReference>
<dbReference type="SUPFAM" id="SSF51735">
    <property type="entry name" value="NAD(P)-binding Rossmann-fold domains"/>
    <property type="match status" value="1"/>
</dbReference>
<keyword evidence="3" id="KW-1185">Reference proteome</keyword>
<accession>A0ABR5PG15</accession>
<dbReference type="EMBL" id="AZEI01000007">
    <property type="protein sequence ID" value="KRL18322.1"/>
    <property type="molecule type" value="Genomic_DNA"/>
</dbReference>
<name>A0ABR5PG15_9LACO</name>
<dbReference type="PANTHER" id="PTHR43355:SF2">
    <property type="entry name" value="FLAVIN REDUCTASE (NADPH)"/>
    <property type="match status" value="1"/>
</dbReference>
<evidence type="ECO:0000259" key="1">
    <source>
        <dbReference type="Pfam" id="PF13460"/>
    </source>
</evidence>
<proteinExistence type="predicted"/>
<feature type="domain" description="NAD(P)-binding" evidence="1">
    <location>
        <begin position="15"/>
        <end position="209"/>
    </location>
</feature>
<dbReference type="Gene3D" id="3.40.50.720">
    <property type="entry name" value="NAD(P)-binding Rossmann-like Domain"/>
    <property type="match status" value="1"/>
</dbReference>
<reference evidence="2 3" key="1">
    <citation type="journal article" date="2015" name="Genome Announc.">
        <title>Expanding the biotechnology potential of lactobacilli through comparative genomics of 213 strains and associated genera.</title>
        <authorList>
            <person name="Sun Z."/>
            <person name="Harris H.M."/>
            <person name="McCann A."/>
            <person name="Guo C."/>
            <person name="Argimon S."/>
            <person name="Zhang W."/>
            <person name="Yang X."/>
            <person name="Jeffery I.B."/>
            <person name="Cooney J.C."/>
            <person name="Kagawa T.F."/>
            <person name="Liu W."/>
            <person name="Song Y."/>
            <person name="Salvetti E."/>
            <person name="Wrobel A."/>
            <person name="Rasinkangas P."/>
            <person name="Parkhill J."/>
            <person name="Rea M.C."/>
            <person name="O'Sullivan O."/>
            <person name="Ritari J."/>
            <person name="Douillard F.P."/>
            <person name="Paul Ross R."/>
            <person name="Yang R."/>
            <person name="Briner A.E."/>
            <person name="Felis G.E."/>
            <person name="de Vos W.M."/>
            <person name="Barrangou R."/>
            <person name="Klaenhammer T.R."/>
            <person name="Caufield P.W."/>
            <person name="Cui Y."/>
            <person name="Zhang H."/>
            <person name="O'Toole P.W."/>
        </authorList>
    </citation>
    <scope>NUCLEOTIDE SEQUENCE [LARGE SCALE GENOMIC DNA]</scope>
    <source>
        <strain evidence="2 3">DSM 19907</strain>
    </source>
</reference>
<evidence type="ECO:0000313" key="3">
    <source>
        <dbReference type="Proteomes" id="UP000051977"/>
    </source>
</evidence>
<sequence>MMGGIILTLSIGIIGATGRAGSEIAKEAISRGMQVTAFVRSADKAKEMLGDKVTPIQKDAFEIQKKDIEHLDVVVDAFATRDTGKAYQHVDLAAKLIELVQGQAEPRLFFILGAGSLETGDGHHLIDRLEKMPNNESFISIPREQFKEYQLLMNTKNVNWVAISPSANFVPGEQRDYEIGGNELMKNAAGKSEVTTGTVAKVIIDEIVEPKHRNERFTVVNK</sequence>
<gene>
    <name evidence="2" type="ORF">FD12_GL000030</name>
</gene>
<dbReference type="Proteomes" id="UP000051977">
    <property type="component" value="Unassembled WGS sequence"/>
</dbReference>
<comment type="caution">
    <text evidence="2">The sequence shown here is derived from an EMBL/GenBank/DDBJ whole genome shotgun (WGS) entry which is preliminary data.</text>
</comment>
<organism evidence="2 3">
    <name type="scientific">Lentilactobacillus rapi DSM 19907 = JCM 15042</name>
    <dbReference type="NCBI Taxonomy" id="1423795"/>
    <lineage>
        <taxon>Bacteria</taxon>
        <taxon>Bacillati</taxon>
        <taxon>Bacillota</taxon>
        <taxon>Bacilli</taxon>
        <taxon>Lactobacillales</taxon>
        <taxon>Lactobacillaceae</taxon>
        <taxon>Lentilactobacillus</taxon>
    </lineage>
</organism>
<dbReference type="InterPro" id="IPR051606">
    <property type="entry name" value="Polyketide_Oxido-like"/>
</dbReference>